<dbReference type="Pfam" id="PF05685">
    <property type="entry name" value="Uma2"/>
    <property type="match status" value="1"/>
</dbReference>
<protein>
    <submittedName>
        <fullName evidence="2">Uma2 family endonuclease</fullName>
    </submittedName>
</protein>
<dbReference type="Proteomes" id="UP000717364">
    <property type="component" value="Unassembled WGS sequence"/>
</dbReference>
<evidence type="ECO:0000313" key="3">
    <source>
        <dbReference type="Proteomes" id="UP000717364"/>
    </source>
</evidence>
<dbReference type="InterPro" id="IPR012296">
    <property type="entry name" value="Nuclease_put_TT1808"/>
</dbReference>
<proteinExistence type="predicted"/>
<sequence length="202" mass="23828">MTYTPVRYKTYLQYLDADLSPDGNLRLLSNGEVIELPPEDAENDFIADELAEFLKKFVNNRRLVRSSSTEIQVHPIGDNRVNRKPDVIVLQPEHLDLMTDLKKNAILFDMPAPRFVAEVVSPGSESSANYRRDYEWKRQQYEWWQVLEYWIIDRHRQQIVVCTLINDVYEENCYRNSDIIQSWVFPTLKLVTDKLLTGELFL</sequence>
<dbReference type="PANTHER" id="PTHR34107">
    <property type="entry name" value="SLL0198 PROTEIN-RELATED"/>
    <property type="match status" value="1"/>
</dbReference>
<keyword evidence="2" id="KW-0378">Hydrolase</keyword>
<dbReference type="AlphaFoldDB" id="A0A947GKS8"/>
<keyword evidence="2" id="KW-0540">Nuclease</keyword>
<name>A0A947GKS8_9CYAN</name>
<dbReference type="SUPFAM" id="SSF52980">
    <property type="entry name" value="Restriction endonuclease-like"/>
    <property type="match status" value="1"/>
</dbReference>
<dbReference type="RefSeq" id="WP_215610817.1">
    <property type="nucleotide sequence ID" value="NZ_JADOES010000058.1"/>
</dbReference>
<accession>A0A947GKS8</accession>
<dbReference type="InterPro" id="IPR011335">
    <property type="entry name" value="Restrct_endonuc-II-like"/>
</dbReference>
<gene>
    <name evidence="2" type="ORF">IXB50_20235</name>
</gene>
<keyword evidence="2" id="KW-0255">Endonuclease</keyword>
<feature type="domain" description="Putative restriction endonuclease" evidence="1">
    <location>
        <begin position="14"/>
        <end position="188"/>
    </location>
</feature>
<reference evidence="2" key="2">
    <citation type="journal article" date="2021" name="Mar. Drugs">
        <title>Genome Reduction and Secondary Metabolism of the Marine Sponge-Associated Cyanobacterium Leptothoe.</title>
        <authorList>
            <person name="Konstantinou D."/>
            <person name="Popin R.V."/>
            <person name="Fewer D.P."/>
            <person name="Sivonen K."/>
            <person name="Gkelis S."/>
        </authorList>
    </citation>
    <scope>NUCLEOTIDE SEQUENCE</scope>
    <source>
        <strain evidence="2">TAU-MAC 1115</strain>
    </source>
</reference>
<comment type="caution">
    <text evidence="2">The sequence shown here is derived from an EMBL/GenBank/DDBJ whole genome shotgun (WGS) entry which is preliminary data.</text>
</comment>
<dbReference type="GO" id="GO:0004519">
    <property type="term" value="F:endonuclease activity"/>
    <property type="evidence" value="ECO:0007669"/>
    <property type="project" value="UniProtKB-KW"/>
</dbReference>
<dbReference type="EMBL" id="JADOES010000058">
    <property type="protein sequence ID" value="MBT9317754.1"/>
    <property type="molecule type" value="Genomic_DNA"/>
</dbReference>
<evidence type="ECO:0000313" key="2">
    <source>
        <dbReference type="EMBL" id="MBT9317754.1"/>
    </source>
</evidence>
<dbReference type="InterPro" id="IPR008538">
    <property type="entry name" value="Uma2"/>
</dbReference>
<reference evidence="2" key="1">
    <citation type="submission" date="2020-11" db="EMBL/GenBank/DDBJ databases">
        <authorList>
            <person name="Konstantinou D."/>
            <person name="Gkelis S."/>
            <person name="Popin R."/>
            <person name="Fewer D."/>
            <person name="Sivonen K."/>
        </authorList>
    </citation>
    <scope>NUCLEOTIDE SEQUENCE</scope>
    <source>
        <strain evidence="2">TAU-MAC 1115</strain>
    </source>
</reference>
<evidence type="ECO:0000259" key="1">
    <source>
        <dbReference type="Pfam" id="PF05685"/>
    </source>
</evidence>
<dbReference type="Gene3D" id="3.90.1570.10">
    <property type="entry name" value="tt1808, chain A"/>
    <property type="match status" value="1"/>
</dbReference>
<dbReference type="PANTHER" id="PTHR34107:SF2">
    <property type="entry name" value="SLL0888 PROTEIN"/>
    <property type="match status" value="1"/>
</dbReference>
<organism evidence="2 3">
    <name type="scientific">Leptothoe spongobia TAU-MAC 1115</name>
    <dbReference type="NCBI Taxonomy" id="1967444"/>
    <lineage>
        <taxon>Bacteria</taxon>
        <taxon>Bacillati</taxon>
        <taxon>Cyanobacteriota</taxon>
        <taxon>Cyanophyceae</taxon>
        <taxon>Nodosilineales</taxon>
        <taxon>Cymatolegaceae</taxon>
        <taxon>Leptothoe</taxon>
        <taxon>Leptothoe spongobia</taxon>
    </lineage>
</organism>
<dbReference type="CDD" id="cd06260">
    <property type="entry name" value="DUF820-like"/>
    <property type="match status" value="1"/>
</dbReference>
<keyword evidence="3" id="KW-1185">Reference proteome</keyword>